<protein>
    <recommendedName>
        <fullName evidence="3">Endonuclease/exonuclease/phosphatase domain-containing protein</fullName>
    </recommendedName>
</protein>
<gene>
    <name evidence="1" type="ORF">DX116_11970</name>
</gene>
<name>A0A371P1Y4_9ACTN</name>
<dbReference type="RefSeq" id="WP_119704499.1">
    <property type="nucleotide sequence ID" value="NZ_JBHSOI010000002.1"/>
</dbReference>
<evidence type="ECO:0000313" key="2">
    <source>
        <dbReference type="Proteomes" id="UP000265581"/>
    </source>
</evidence>
<dbReference type="EMBL" id="QUBR01000002">
    <property type="protein sequence ID" value="REK69901.1"/>
    <property type="molecule type" value="Genomic_DNA"/>
</dbReference>
<dbReference type="Proteomes" id="UP000265581">
    <property type="component" value="Unassembled WGS sequence"/>
</dbReference>
<comment type="caution">
    <text evidence="1">The sequence shown here is derived from an EMBL/GenBank/DDBJ whole genome shotgun (WGS) entry which is preliminary data.</text>
</comment>
<dbReference type="InterPro" id="IPR036691">
    <property type="entry name" value="Endo/exonu/phosph_ase_sf"/>
</dbReference>
<dbReference type="AlphaFoldDB" id="A0A371P1Y4"/>
<dbReference type="Gene3D" id="3.60.10.10">
    <property type="entry name" value="Endonuclease/exonuclease/phosphatase"/>
    <property type="match status" value="1"/>
</dbReference>
<accession>A0A371P1Y4</accession>
<evidence type="ECO:0008006" key="3">
    <source>
        <dbReference type="Google" id="ProtNLM"/>
    </source>
</evidence>
<dbReference type="SUPFAM" id="SSF56219">
    <property type="entry name" value="DNase I-like"/>
    <property type="match status" value="1"/>
</dbReference>
<sequence length="243" mass="26919">MTQPAPGATARQVVRWHAVAFLNLWGDDGGRGTRTFADRLPQMVADLTKNRPEVIGVCELRASNEPYATDLFAAEGYVRMAHSHRLGIYAVPTAVKASTGFYRYPTQNEGAAEGILRQRLKIDGSWVHVGVTHLDYREGFAEGRVHQMNEGIRAMESFARRWRLPRWTTRSVILGDLNSTRWVVQRALEPAGFKDVGAGADIDVIAVGRGRRILSASHRRTASDHPIVEATLGKIVPVEPIDV</sequence>
<organism evidence="1 2">
    <name type="scientific">Aeromicrobium endophyticum</name>
    <dbReference type="NCBI Taxonomy" id="2292704"/>
    <lineage>
        <taxon>Bacteria</taxon>
        <taxon>Bacillati</taxon>
        <taxon>Actinomycetota</taxon>
        <taxon>Actinomycetes</taxon>
        <taxon>Propionibacteriales</taxon>
        <taxon>Nocardioidaceae</taxon>
        <taxon>Aeromicrobium</taxon>
    </lineage>
</organism>
<keyword evidence="2" id="KW-1185">Reference proteome</keyword>
<proteinExistence type="predicted"/>
<evidence type="ECO:0000313" key="1">
    <source>
        <dbReference type="EMBL" id="REK69901.1"/>
    </source>
</evidence>
<reference evidence="1 2" key="1">
    <citation type="submission" date="2018-08" db="EMBL/GenBank/DDBJ databases">
        <title>Aeromicrobium sp. M2KJ-4, whole genome shotgun sequence.</title>
        <authorList>
            <person name="Tuo L."/>
        </authorList>
    </citation>
    <scope>NUCLEOTIDE SEQUENCE [LARGE SCALE GENOMIC DNA]</scope>
    <source>
        <strain evidence="1 2">M2KJ-4</strain>
    </source>
</reference>